<evidence type="ECO:0000313" key="3">
    <source>
        <dbReference type="Proteomes" id="UP000077037"/>
    </source>
</evidence>
<organism evidence="2 3">
    <name type="scientific">Bordetella ansorpii</name>
    <dbReference type="NCBI Taxonomy" id="288768"/>
    <lineage>
        <taxon>Bacteria</taxon>
        <taxon>Pseudomonadati</taxon>
        <taxon>Pseudomonadota</taxon>
        <taxon>Betaproteobacteria</taxon>
        <taxon>Burkholderiales</taxon>
        <taxon>Alcaligenaceae</taxon>
        <taxon>Bordetella</taxon>
    </lineage>
</organism>
<dbReference type="OrthoDB" id="8636856at2"/>
<dbReference type="EMBL" id="FKBS01000017">
    <property type="protein sequence ID" value="SAI42074.1"/>
    <property type="molecule type" value="Genomic_DNA"/>
</dbReference>
<proteinExistence type="predicted"/>
<reference evidence="2 3" key="1">
    <citation type="submission" date="2016-03" db="EMBL/GenBank/DDBJ databases">
        <authorList>
            <consortium name="Pathogen Informatics"/>
        </authorList>
    </citation>
    <scope>NUCLEOTIDE SEQUENCE [LARGE SCALE GENOMIC DNA]</scope>
    <source>
        <strain evidence="2 3">NCTC13364</strain>
    </source>
</reference>
<feature type="transmembrane region" description="Helical" evidence="1">
    <location>
        <begin position="72"/>
        <end position="93"/>
    </location>
</feature>
<dbReference type="NCBIfam" id="TIGR01167">
    <property type="entry name" value="LPXTG_anchor"/>
    <property type="match status" value="1"/>
</dbReference>
<evidence type="ECO:0000313" key="2">
    <source>
        <dbReference type="EMBL" id="SAI42074.1"/>
    </source>
</evidence>
<sequence length="97" mass="10189">MIAKILVIVAFLVLLMYVVLPKRGVLAAPPGADQRTYTALLLTAAVMLIASLCCVAFWLGQLSSDTGHENSTLLPVAGVLLAVSVACAGVALLKRRR</sequence>
<name>A0A157Q8Y1_9BORD</name>
<accession>A0A157Q8Y1</accession>
<dbReference type="Proteomes" id="UP000077037">
    <property type="component" value="Unassembled WGS sequence"/>
</dbReference>
<feature type="transmembrane region" description="Helical" evidence="1">
    <location>
        <begin position="37"/>
        <end position="60"/>
    </location>
</feature>
<evidence type="ECO:0000256" key="1">
    <source>
        <dbReference type="SAM" id="Phobius"/>
    </source>
</evidence>
<gene>
    <name evidence="2" type="ORF">SAMEA1982600_03369</name>
</gene>
<keyword evidence="1" id="KW-0812">Transmembrane</keyword>
<keyword evidence="1" id="KW-0472">Membrane</keyword>
<dbReference type="RefSeq" id="WP_066415424.1">
    <property type="nucleotide sequence ID" value="NZ_FKBS01000017.1"/>
</dbReference>
<dbReference type="AlphaFoldDB" id="A0A157Q8Y1"/>
<protein>
    <submittedName>
        <fullName evidence="2">Uncharacterized protein</fullName>
    </submittedName>
</protein>
<keyword evidence="1" id="KW-1133">Transmembrane helix</keyword>